<comment type="caution">
    <text evidence="1">The sequence shown here is derived from an EMBL/GenBank/DDBJ whole genome shotgun (WGS) entry which is preliminary data.</text>
</comment>
<dbReference type="EMBL" id="LAZR01064625">
    <property type="protein sequence ID" value="KKK57158.1"/>
    <property type="molecule type" value="Genomic_DNA"/>
</dbReference>
<feature type="non-terminal residue" evidence="1">
    <location>
        <position position="56"/>
    </location>
</feature>
<sequence>MKRVRIEFTKTHGEPFPGFKVYYAIPTITFTYYKSIFKTTELYIELTWLFYMALVV</sequence>
<protein>
    <submittedName>
        <fullName evidence="1">Uncharacterized protein</fullName>
    </submittedName>
</protein>
<name>A0A0F8WKF6_9ZZZZ</name>
<evidence type="ECO:0000313" key="1">
    <source>
        <dbReference type="EMBL" id="KKK57158.1"/>
    </source>
</evidence>
<accession>A0A0F8WKF6</accession>
<reference evidence="1" key="1">
    <citation type="journal article" date="2015" name="Nature">
        <title>Complex archaea that bridge the gap between prokaryotes and eukaryotes.</title>
        <authorList>
            <person name="Spang A."/>
            <person name="Saw J.H."/>
            <person name="Jorgensen S.L."/>
            <person name="Zaremba-Niedzwiedzka K."/>
            <person name="Martijn J."/>
            <person name="Lind A.E."/>
            <person name="van Eijk R."/>
            <person name="Schleper C."/>
            <person name="Guy L."/>
            <person name="Ettema T.J."/>
        </authorList>
    </citation>
    <scope>NUCLEOTIDE SEQUENCE</scope>
</reference>
<gene>
    <name evidence="1" type="ORF">LCGC14_3057280</name>
</gene>
<organism evidence="1">
    <name type="scientific">marine sediment metagenome</name>
    <dbReference type="NCBI Taxonomy" id="412755"/>
    <lineage>
        <taxon>unclassified sequences</taxon>
        <taxon>metagenomes</taxon>
        <taxon>ecological metagenomes</taxon>
    </lineage>
</organism>
<dbReference type="AlphaFoldDB" id="A0A0F8WKF6"/>
<proteinExistence type="predicted"/>